<protein>
    <submittedName>
        <fullName evidence="3">SDR family NAD(P)-dependent oxidoreductase</fullName>
    </submittedName>
</protein>
<comment type="similarity">
    <text evidence="1">Belongs to the short-chain dehydrogenases/reductases (SDR) family.</text>
</comment>
<evidence type="ECO:0000313" key="4">
    <source>
        <dbReference type="Proteomes" id="UP001319080"/>
    </source>
</evidence>
<accession>A0AAP2E3Z7</accession>
<dbReference type="PANTHER" id="PTHR44196">
    <property type="entry name" value="DEHYDROGENASE/REDUCTASE SDR FAMILY MEMBER 7B"/>
    <property type="match status" value="1"/>
</dbReference>
<evidence type="ECO:0000256" key="2">
    <source>
        <dbReference type="ARBA" id="ARBA00023002"/>
    </source>
</evidence>
<dbReference type="Proteomes" id="UP001319080">
    <property type="component" value="Unassembled WGS sequence"/>
</dbReference>
<dbReference type="InterPro" id="IPR036291">
    <property type="entry name" value="NAD(P)-bd_dom_sf"/>
</dbReference>
<dbReference type="Gene3D" id="3.40.50.720">
    <property type="entry name" value="NAD(P)-binding Rossmann-like Domain"/>
    <property type="match status" value="1"/>
</dbReference>
<dbReference type="GO" id="GO:0016020">
    <property type="term" value="C:membrane"/>
    <property type="evidence" value="ECO:0007669"/>
    <property type="project" value="TreeGrafter"/>
</dbReference>
<evidence type="ECO:0000313" key="3">
    <source>
        <dbReference type="EMBL" id="MBT1711678.1"/>
    </source>
</evidence>
<dbReference type="InterPro" id="IPR002347">
    <property type="entry name" value="SDR_fam"/>
</dbReference>
<dbReference type="Pfam" id="PF00106">
    <property type="entry name" value="adh_short"/>
    <property type="match status" value="1"/>
</dbReference>
<evidence type="ECO:0000256" key="1">
    <source>
        <dbReference type="ARBA" id="ARBA00006484"/>
    </source>
</evidence>
<proteinExistence type="inferred from homology"/>
<dbReference type="PANTHER" id="PTHR44196:SF1">
    <property type="entry name" value="DEHYDROGENASE_REDUCTASE SDR FAMILY MEMBER 7B"/>
    <property type="match status" value="1"/>
</dbReference>
<keyword evidence="4" id="KW-1185">Reference proteome</keyword>
<dbReference type="AlphaFoldDB" id="A0AAP2E3Z7"/>
<dbReference type="GO" id="GO:0016491">
    <property type="term" value="F:oxidoreductase activity"/>
    <property type="evidence" value="ECO:0007669"/>
    <property type="project" value="UniProtKB-KW"/>
</dbReference>
<sequence>MSVRARLLFPAIAYNKRKASRQLTGKIILITGATFGIGEALARHLLRYNVHLILIGRTQERLLALENKSQAMPAR</sequence>
<name>A0AAP2E3Z7_9BACT</name>
<gene>
    <name evidence="3" type="ORF">KK062_25770</name>
</gene>
<comment type="caution">
    <text evidence="3">The sequence shown here is derived from an EMBL/GenBank/DDBJ whole genome shotgun (WGS) entry which is preliminary data.</text>
</comment>
<dbReference type="RefSeq" id="WP_254087248.1">
    <property type="nucleotide sequence ID" value="NZ_JAHESE010000038.1"/>
</dbReference>
<reference evidence="3 4" key="1">
    <citation type="submission" date="2021-05" db="EMBL/GenBank/DDBJ databases">
        <title>A Polyphasic approach of four new species of the genus Ohtaekwangia: Ohtaekwangia histidinii sp. nov., Ohtaekwangia cretensis sp. nov., Ohtaekwangia indiensis sp. nov., Ohtaekwangia reichenbachii sp. nov. from diverse environment.</title>
        <authorList>
            <person name="Octaviana S."/>
        </authorList>
    </citation>
    <scope>NUCLEOTIDE SEQUENCE [LARGE SCALE GENOMIC DNA]</scope>
    <source>
        <strain evidence="3 4">PWU5</strain>
    </source>
</reference>
<dbReference type="SUPFAM" id="SSF51735">
    <property type="entry name" value="NAD(P)-binding Rossmann-fold domains"/>
    <property type="match status" value="1"/>
</dbReference>
<dbReference type="EMBL" id="JAHESE010000038">
    <property type="protein sequence ID" value="MBT1711678.1"/>
    <property type="molecule type" value="Genomic_DNA"/>
</dbReference>
<organism evidence="3 4">
    <name type="scientific">Dawidia cretensis</name>
    <dbReference type="NCBI Taxonomy" id="2782350"/>
    <lineage>
        <taxon>Bacteria</taxon>
        <taxon>Pseudomonadati</taxon>
        <taxon>Bacteroidota</taxon>
        <taxon>Cytophagia</taxon>
        <taxon>Cytophagales</taxon>
        <taxon>Chryseotaleaceae</taxon>
        <taxon>Dawidia</taxon>
    </lineage>
</organism>
<keyword evidence="2" id="KW-0560">Oxidoreductase</keyword>